<dbReference type="SUPFAM" id="SSF53756">
    <property type="entry name" value="UDP-Glycosyltransferase/glycogen phosphorylase"/>
    <property type="match status" value="1"/>
</dbReference>
<gene>
    <name evidence="4" type="ORF">DCE93_12145</name>
</gene>
<dbReference type="Pfam" id="PF13439">
    <property type="entry name" value="Glyco_transf_4"/>
    <property type="match status" value="1"/>
</dbReference>
<dbReference type="InterPro" id="IPR028098">
    <property type="entry name" value="Glyco_trans_4-like_N"/>
</dbReference>
<dbReference type="OrthoDB" id="3861448at2"/>
<protein>
    <submittedName>
        <fullName evidence="4">Group 1 glycosyl transferase</fullName>
    </submittedName>
</protein>
<dbReference type="PANTHER" id="PTHR12526:SF635">
    <property type="entry name" value="GLYCOSYL TRANSFERASE GROUP 1"/>
    <property type="match status" value="1"/>
</dbReference>
<organism evidence="4 5">
    <name type="scientific">Agromyces badenianii</name>
    <dbReference type="NCBI Taxonomy" id="2080742"/>
    <lineage>
        <taxon>Bacteria</taxon>
        <taxon>Bacillati</taxon>
        <taxon>Actinomycetota</taxon>
        <taxon>Actinomycetes</taxon>
        <taxon>Micrococcales</taxon>
        <taxon>Microbacteriaceae</taxon>
        <taxon>Agromyces</taxon>
    </lineage>
</organism>
<dbReference type="CDD" id="cd03801">
    <property type="entry name" value="GT4_PimA-like"/>
    <property type="match status" value="1"/>
</dbReference>
<dbReference type="GO" id="GO:0016757">
    <property type="term" value="F:glycosyltransferase activity"/>
    <property type="evidence" value="ECO:0007669"/>
    <property type="project" value="UniProtKB-KW"/>
</dbReference>
<dbReference type="Gene3D" id="3.40.50.2000">
    <property type="entry name" value="Glycogen Phosphorylase B"/>
    <property type="match status" value="2"/>
</dbReference>
<evidence type="ECO:0000256" key="2">
    <source>
        <dbReference type="ARBA" id="ARBA00022679"/>
    </source>
</evidence>
<keyword evidence="2 4" id="KW-0808">Transferase</keyword>
<feature type="domain" description="Glycosyltransferase subfamily 4-like N-terminal" evidence="3">
    <location>
        <begin position="12"/>
        <end position="111"/>
    </location>
</feature>
<name>A0A2S0WY77_9MICO</name>
<keyword evidence="1" id="KW-0328">Glycosyltransferase</keyword>
<dbReference type="AlphaFoldDB" id="A0A2S0WY77"/>
<evidence type="ECO:0000313" key="4">
    <source>
        <dbReference type="EMBL" id="AWB96307.1"/>
    </source>
</evidence>
<evidence type="ECO:0000313" key="5">
    <source>
        <dbReference type="Proteomes" id="UP000244729"/>
    </source>
</evidence>
<reference evidence="4 5" key="1">
    <citation type="submission" date="2018-04" db="EMBL/GenBank/DDBJ databases">
        <authorList>
            <person name="Li J."/>
        </authorList>
    </citation>
    <scope>NUCLEOTIDE SEQUENCE [LARGE SCALE GENOMIC DNA]</scope>
    <source>
        <strain evidence="5">30A</strain>
    </source>
</reference>
<accession>A0A2S0WY77</accession>
<evidence type="ECO:0000256" key="1">
    <source>
        <dbReference type="ARBA" id="ARBA00022676"/>
    </source>
</evidence>
<dbReference type="Pfam" id="PF13692">
    <property type="entry name" value="Glyco_trans_1_4"/>
    <property type="match status" value="1"/>
</dbReference>
<dbReference type="RefSeq" id="WP_108596106.1">
    <property type="nucleotide sequence ID" value="NZ_CP028913.1"/>
</dbReference>
<dbReference type="PANTHER" id="PTHR12526">
    <property type="entry name" value="GLYCOSYLTRANSFERASE"/>
    <property type="match status" value="1"/>
</dbReference>
<keyword evidence="5" id="KW-1185">Reference proteome</keyword>
<dbReference type="KEGG" id="agm:DCE93_12145"/>
<dbReference type="EMBL" id="CP028913">
    <property type="protein sequence ID" value="AWB96307.1"/>
    <property type="molecule type" value="Genomic_DNA"/>
</dbReference>
<proteinExistence type="predicted"/>
<sequence length="427" mass="46852">MKILVHPHLMEVGGSQLNAIELADAVRRRGHEVVLYAPPGELVEEVHRRGLELILAPSTRRMTPSPASAARLVDLVRSRRFDVVHSYEWSATLDTMYGPGWMAGTPVVSTVLSMVVPKYIPASVPVVVGTNELYEAESKWRPEVYLMEPPIDVAANTPGIAPFVEHDGRTQTVRERWGIPSDETLIVLVGRLAQGLKLGGVLEAIRAMALLDERHRAHLLVVGDGPDREAVQALVDEVNASAPRRLVTLAGLMMDPRPAYDAADVVLGMGGSILRAMSFGKPVIVQGEAGFWSTLDAGTVETFRWQGWFGLGDGTDGAPELARLLDELIAHPADMARNGELGRRVVLDHYDIERAADELEQIYRRVAGRSHPMRERIRGSASMTMFLARIEAGRVVRGAKRRVRAIPLVDRFAPAPKPPTRVGPSWS</sequence>
<dbReference type="Proteomes" id="UP000244729">
    <property type="component" value="Chromosome"/>
</dbReference>
<evidence type="ECO:0000259" key="3">
    <source>
        <dbReference type="Pfam" id="PF13439"/>
    </source>
</evidence>